<dbReference type="Gene3D" id="3.30.470.20">
    <property type="entry name" value="ATP-grasp fold, B domain"/>
    <property type="match status" value="1"/>
</dbReference>
<dbReference type="GO" id="GO:0005524">
    <property type="term" value="F:ATP binding"/>
    <property type="evidence" value="ECO:0007669"/>
    <property type="project" value="UniProtKB-UniRule"/>
</dbReference>
<organism evidence="4 5">
    <name type="scientific">Streptomyces himalayensis subsp. himalayensis</name>
    <dbReference type="NCBI Taxonomy" id="2756131"/>
    <lineage>
        <taxon>Bacteria</taxon>
        <taxon>Bacillati</taxon>
        <taxon>Actinomycetota</taxon>
        <taxon>Actinomycetes</taxon>
        <taxon>Kitasatosporales</taxon>
        <taxon>Streptomycetaceae</taxon>
        <taxon>Streptomyces</taxon>
        <taxon>Streptomyces himalayensis</taxon>
    </lineage>
</organism>
<keyword evidence="1" id="KW-0067">ATP-binding</keyword>
<feature type="domain" description="ATP-grasp" evidence="3">
    <location>
        <begin position="44"/>
        <end position="238"/>
    </location>
</feature>
<gene>
    <name evidence="4" type="ORF">H1D24_38705</name>
</gene>
<sequence length="368" mass="40137">MLIAMDDISAIHIAALAPRLTGRYLLPEQPPDLPGRLADKEELAGLCKRLGIPHPAMVIPASAAEAAAAPWELGLPMVAKWSRPWLLTAGSGLRSTTLVHSAADAARLHEQGDAAGSRLLLQRYLPYRPDSDWFFHGYFGDQDRCLVAGTGRKVLSWPLRTGLTALGRWQPNPEVEQAALRLAAHVGYRGILDLDFRWDEASGTFHLLDFNPRLGAQFRLFTDRDGLDVVRAQYLDLTGRPVPRPRSRPGRVFVAENYALLSLLASGGRARPFRTAGPDSSRSAGCPPDGAGPASRRDGTESAWFAADDIAPFLSMAAVWFGRALRKGRNRLRRPGVRTRRRGRAMPVPRAVPDGGSASHPDSASMPR</sequence>
<protein>
    <submittedName>
        <fullName evidence="4">ATP-grasp domain-containing protein</fullName>
    </submittedName>
</protein>
<dbReference type="AlphaFoldDB" id="A0A7W0DUI8"/>
<feature type="compositionally biased region" description="Basic residues" evidence="2">
    <location>
        <begin position="330"/>
        <end position="344"/>
    </location>
</feature>
<feature type="region of interest" description="Disordered" evidence="2">
    <location>
        <begin position="272"/>
        <end position="299"/>
    </location>
</feature>
<proteinExistence type="predicted"/>
<evidence type="ECO:0000313" key="5">
    <source>
        <dbReference type="Proteomes" id="UP000545761"/>
    </source>
</evidence>
<dbReference type="RefSeq" id="WP_181662439.1">
    <property type="nucleotide sequence ID" value="NZ_JACEHE010000048.1"/>
</dbReference>
<feature type="region of interest" description="Disordered" evidence="2">
    <location>
        <begin position="330"/>
        <end position="368"/>
    </location>
</feature>
<evidence type="ECO:0000256" key="2">
    <source>
        <dbReference type="SAM" id="MobiDB-lite"/>
    </source>
</evidence>
<evidence type="ECO:0000256" key="1">
    <source>
        <dbReference type="PROSITE-ProRule" id="PRU00409"/>
    </source>
</evidence>
<name>A0A7W0DUI8_9ACTN</name>
<comment type="caution">
    <text evidence="4">The sequence shown here is derived from an EMBL/GenBank/DDBJ whole genome shotgun (WGS) entry which is preliminary data.</text>
</comment>
<dbReference type="InterPro" id="IPR011761">
    <property type="entry name" value="ATP-grasp"/>
</dbReference>
<accession>A0A7W0DUI8</accession>
<evidence type="ECO:0000313" key="4">
    <source>
        <dbReference type="EMBL" id="MBA2951526.1"/>
    </source>
</evidence>
<dbReference type="EMBL" id="JACEHE010000048">
    <property type="protein sequence ID" value="MBA2951526.1"/>
    <property type="molecule type" value="Genomic_DNA"/>
</dbReference>
<reference evidence="4 5" key="1">
    <citation type="submission" date="2020-07" db="EMBL/GenBank/DDBJ databases">
        <title>Streptomyces isolated from Indian soil.</title>
        <authorList>
            <person name="Mandal S."/>
            <person name="Maiti P.K."/>
        </authorList>
    </citation>
    <scope>NUCLEOTIDE SEQUENCE [LARGE SCALE GENOMIC DNA]</scope>
    <source>
        <strain evidence="4 5">PSKA28</strain>
    </source>
</reference>
<keyword evidence="1" id="KW-0547">Nucleotide-binding</keyword>
<dbReference type="GO" id="GO:0046872">
    <property type="term" value="F:metal ion binding"/>
    <property type="evidence" value="ECO:0007669"/>
    <property type="project" value="InterPro"/>
</dbReference>
<dbReference type="Proteomes" id="UP000545761">
    <property type="component" value="Unassembled WGS sequence"/>
</dbReference>
<evidence type="ECO:0000259" key="3">
    <source>
        <dbReference type="PROSITE" id="PS50975"/>
    </source>
</evidence>
<dbReference type="PROSITE" id="PS50975">
    <property type="entry name" value="ATP_GRASP"/>
    <property type="match status" value="1"/>
</dbReference>
<dbReference type="SUPFAM" id="SSF56059">
    <property type="entry name" value="Glutathione synthetase ATP-binding domain-like"/>
    <property type="match status" value="1"/>
</dbReference>